<evidence type="ECO:0000313" key="3">
    <source>
        <dbReference type="Proteomes" id="UP000294914"/>
    </source>
</evidence>
<sequence>MSARRVLFQPQIETGSGGGASVADSDAPLEERIVEALKTIYDPEIPVNIYELGLIYEVNIDQDNKVFVTMTLTTPGCPVAGSMPGQVEQTIKNVEGVNDAEVELVWDPPWTIDRMTEEARLTLGLL</sequence>
<evidence type="ECO:0000313" key="2">
    <source>
        <dbReference type="EMBL" id="TDY02505.1"/>
    </source>
</evidence>
<dbReference type="NCBIfam" id="TIGR02945">
    <property type="entry name" value="SUF_assoc"/>
    <property type="match status" value="1"/>
</dbReference>
<reference evidence="2 3" key="1">
    <citation type="submission" date="2019-03" db="EMBL/GenBank/DDBJ databases">
        <title>Genomic Encyclopedia of Type Strains, Phase IV (KMG-IV): sequencing the most valuable type-strain genomes for metagenomic binning, comparative biology and taxonomic classification.</title>
        <authorList>
            <person name="Goeker M."/>
        </authorList>
    </citation>
    <scope>NUCLEOTIDE SEQUENCE [LARGE SCALE GENOMIC DNA]</scope>
    <source>
        <strain evidence="2 3">DSM 16326</strain>
    </source>
</reference>
<organism evidence="2 3">
    <name type="scientific">Thiohalophilus thiocyanatoxydans</name>
    <dbReference type="NCBI Taxonomy" id="381308"/>
    <lineage>
        <taxon>Bacteria</taxon>
        <taxon>Pseudomonadati</taxon>
        <taxon>Pseudomonadota</taxon>
        <taxon>Gammaproteobacteria</taxon>
        <taxon>Thiohalomonadales</taxon>
        <taxon>Thiohalophilaceae</taxon>
        <taxon>Thiohalophilus</taxon>
    </lineage>
</organism>
<protein>
    <submittedName>
        <fullName evidence="2">FeS assembly SUF system protein</fullName>
    </submittedName>
</protein>
<name>A0A4V3H4A7_9GAMM</name>
<accession>A0A4V3H4A7</accession>
<dbReference type="EMBL" id="SOQX01000002">
    <property type="protein sequence ID" value="TDY02505.1"/>
    <property type="molecule type" value="Genomic_DNA"/>
</dbReference>
<dbReference type="Pfam" id="PF01883">
    <property type="entry name" value="FeS_assembly_P"/>
    <property type="match status" value="1"/>
</dbReference>
<dbReference type="Gene3D" id="3.30.300.130">
    <property type="entry name" value="Fe-S cluster assembly (FSCA)"/>
    <property type="match status" value="1"/>
</dbReference>
<dbReference type="PANTHER" id="PTHR42831:SF1">
    <property type="entry name" value="FE-S PROTEIN MATURATION AUXILIARY FACTOR YITW"/>
    <property type="match status" value="1"/>
</dbReference>
<dbReference type="InterPro" id="IPR014291">
    <property type="entry name" value="SUF_FeS_clus_asmbl-assoc"/>
</dbReference>
<keyword evidence="3" id="KW-1185">Reference proteome</keyword>
<dbReference type="InterPro" id="IPR002744">
    <property type="entry name" value="MIP18-like"/>
</dbReference>
<proteinExistence type="predicted"/>
<feature type="domain" description="MIP18 family-like" evidence="1">
    <location>
        <begin position="30"/>
        <end position="103"/>
    </location>
</feature>
<gene>
    <name evidence="2" type="ORF">EDC23_0879</name>
</gene>
<dbReference type="AlphaFoldDB" id="A0A4V3H4A7"/>
<dbReference type="SUPFAM" id="SSF117916">
    <property type="entry name" value="Fe-S cluster assembly (FSCA) domain-like"/>
    <property type="match status" value="1"/>
</dbReference>
<dbReference type="Proteomes" id="UP000294914">
    <property type="component" value="Unassembled WGS sequence"/>
</dbReference>
<evidence type="ECO:0000259" key="1">
    <source>
        <dbReference type="Pfam" id="PF01883"/>
    </source>
</evidence>
<dbReference type="InterPro" id="IPR034904">
    <property type="entry name" value="FSCA_dom_sf"/>
</dbReference>
<comment type="caution">
    <text evidence="2">The sequence shown here is derived from an EMBL/GenBank/DDBJ whole genome shotgun (WGS) entry which is preliminary data.</text>
</comment>
<dbReference type="PANTHER" id="PTHR42831">
    <property type="entry name" value="FE-S PROTEIN MATURATION AUXILIARY FACTOR YITW"/>
    <property type="match status" value="1"/>
</dbReference>
<dbReference type="OrthoDB" id="9805360at2"/>
<dbReference type="InterPro" id="IPR052339">
    <property type="entry name" value="Fe-S_Maturation_MIP18"/>
</dbReference>
<dbReference type="RefSeq" id="WP_134081541.1">
    <property type="nucleotide sequence ID" value="NZ_SOQX01000002.1"/>
</dbReference>